<dbReference type="Gene3D" id="2.130.10.10">
    <property type="entry name" value="YVTN repeat-like/Quinoprotein amine dehydrogenase"/>
    <property type="match status" value="1"/>
</dbReference>
<keyword evidence="4" id="KW-0677">Repeat</keyword>
<feature type="compositionally biased region" description="Basic and acidic residues" evidence="6">
    <location>
        <begin position="511"/>
        <end position="525"/>
    </location>
</feature>
<dbReference type="Pfam" id="PF23098">
    <property type="entry name" value="Beta-prop_NOL10_N"/>
    <property type="match status" value="1"/>
</dbReference>
<comment type="similarity">
    <text evidence="2">Belongs to the WD repeat NOL10/ENP2 family.</text>
</comment>
<evidence type="ECO:0000313" key="11">
    <source>
        <dbReference type="Proteomes" id="UP000789405"/>
    </source>
</evidence>
<evidence type="ECO:0000259" key="7">
    <source>
        <dbReference type="Pfam" id="PF08159"/>
    </source>
</evidence>
<proteinExistence type="inferred from homology"/>
<evidence type="ECO:0000256" key="3">
    <source>
        <dbReference type="ARBA" id="ARBA00022574"/>
    </source>
</evidence>
<gene>
    <name evidence="10" type="ORF">DERYTH_LOCUS4450</name>
</gene>
<evidence type="ECO:0000256" key="6">
    <source>
        <dbReference type="SAM" id="MobiDB-lite"/>
    </source>
</evidence>
<evidence type="ECO:0000259" key="9">
    <source>
        <dbReference type="Pfam" id="PF23098"/>
    </source>
</evidence>
<organism evidence="10 11">
    <name type="scientific">Dentiscutata erythropus</name>
    <dbReference type="NCBI Taxonomy" id="1348616"/>
    <lineage>
        <taxon>Eukaryota</taxon>
        <taxon>Fungi</taxon>
        <taxon>Fungi incertae sedis</taxon>
        <taxon>Mucoromycota</taxon>
        <taxon>Glomeromycotina</taxon>
        <taxon>Glomeromycetes</taxon>
        <taxon>Diversisporales</taxon>
        <taxon>Gigasporaceae</taxon>
        <taxon>Dentiscutata</taxon>
    </lineage>
</organism>
<dbReference type="Pfam" id="PF08159">
    <property type="entry name" value="NUC153"/>
    <property type="match status" value="1"/>
</dbReference>
<comment type="caution">
    <text evidence="10">The sequence shown here is derived from an EMBL/GenBank/DDBJ whole genome shotgun (WGS) entry which is preliminary data.</text>
</comment>
<keyword evidence="3" id="KW-0853">WD repeat</keyword>
<feature type="region of interest" description="Disordered" evidence="6">
    <location>
        <begin position="434"/>
        <end position="453"/>
    </location>
</feature>
<dbReference type="SUPFAM" id="SSF50978">
    <property type="entry name" value="WD40 repeat-like"/>
    <property type="match status" value="1"/>
</dbReference>
<evidence type="ECO:0000259" key="8">
    <source>
        <dbReference type="Pfam" id="PF23097"/>
    </source>
</evidence>
<evidence type="ECO:0000256" key="1">
    <source>
        <dbReference type="ARBA" id="ARBA00004604"/>
    </source>
</evidence>
<dbReference type="GO" id="GO:0030686">
    <property type="term" value="C:90S preribosome"/>
    <property type="evidence" value="ECO:0007669"/>
    <property type="project" value="TreeGrafter"/>
</dbReference>
<feature type="domain" description="Nucleolar protein 10-like second" evidence="8">
    <location>
        <begin position="349"/>
        <end position="397"/>
    </location>
</feature>
<evidence type="ECO:0000256" key="2">
    <source>
        <dbReference type="ARBA" id="ARBA00005264"/>
    </source>
</evidence>
<keyword evidence="5" id="KW-0539">Nucleus</keyword>
<dbReference type="GO" id="GO:0000462">
    <property type="term" value="P:maturation of SSU-rRNA from tricistronic rRNA transcript (SSU-rRNA, 5.8S rRNA, LSU-rRNA)"/>
    <property type="evidence" value="ECO:0007669"/>
    <property type="project" value="TreeGrafter"/>
</dbReference>
<dbReference type="OrthoDB" id="273340at2759"/>
<feature type="domain" description="NUC153" evidence="7">
    <location>
        <begin position="458"/>
        <end position="485"/>
    </location>
</feature>
<evidence type="ECO:0000313" key="10">
    <source>
        <dbReference type="EMBL" id="CAG8533303.1"/>
    </source>
</evidence>
<dbReference type="InterPro" id="IPR056551">
    <property type="entry name" value="Beta-prop_NOL10_N"/>
</dbReference>
<comment type="subcellular location">
    <subcellularLocation>
        <location evidence="1">Nucleus</location>
        <location evidence="1">Nucleolus</location>
    </subcellularLocation>
</comment>
<dbReference type="PANTHER" id="PTHR14927">
    <property type="entry name" value="NUCLEOLAR PROTEIN 10"/>
    <property type="match status" value="1"/>
</dbReference>
<reference evidence="10" key="1">
    <citation type="submission" date="2021-06" db="EMBL/GenBank/DDBJ databases">
        <authorList>
            <person name="Kallberg Y."/>
            <person name="Tangrot J."/>
            <person name="Rosling A."/>
        </authorList>
    </citation>
    <scope>NUCLEOTIDE SEQUENCE</scope>
    <source>
        <strain evidence="10">MA453B</strain>
    </source>
</reference>
<dbReference type="PANTHER" id="PTHR14927:SF0">
    <property type="entry name" value="NUCLEOLAR PROTEIN 10"/>
    <property type="match status" value="1"/>
</dbReference>
<evidence type="ECO:0000256" key="4">
    <source>
        <dbReference type="ARBA" id="ARBA00022737"/>
    </source>
</evidence>
<protein>
    <submittedName>
        <fullName evidence="10">12830_t:CDS:1</fullName>
    </submittedName>
</protein>
<name>A0A9N9ALL4_9GLOM</name>
<feature type="compositionally biased region" description="Acidic residues" evidence="6">
    <location>
        <begin position="497"/>
        <end position="506"/>
    </location>
</feature>
<dbReference type="GO" id="GO:0032040">
    <property type="term" value="C:small-subunit processome"/>
    <property type="evidence" value="ECO:0007669"/>
    <property type="project" value="TreeGrafter"/>
</dbReference>
<dbReference type="InterPro" id="IPR015943">
    <property type="entry name" value="WD40/YVTN_repeat-like_dom_sf"/>
</dbReference>
<sequence length="682" mass="78684">MSQVFTLFSLLLDWRSRVELIQDFEFPEASIRVKTTRDGRFVMATGVYKPQIRVFEYAEMSMKFDRHTDSENINFVTLSDDWTKSVLLQNDRTIEFHTQGGIYYKTRIPKFGRDLAYHYPTCDLLITAASYEVYRLNLNQGRFLNPISTDATSGVNVCVINPAHQLFGFGTQDGVVEFWDPRSRSRVGLLSPSFPIDESNVQEFQITAMSYRNDGLSLAVGTSTGHILLYDLRNSSPWLVKDHQYGYPIKNINWYDNTTGDGGRGKVISADSKIMKIWDRENGANFTSVEPNTDINDVCIVPDSGLIFIANEGIQIGAYYIPSLGPAPRWCSFLDNLTEEMEENPQPNIYDDYKFVTRKELSSLGMDHLIGTNVMKPYMHGFFVDLRLYEQAKLISNPFAYAEYRERVIKEKLEAKRESRIRVTKKLPKVNKELASRLLHSSDKKKKGSQGMTNILQDERFTELFTNPEYEVDKDSIAYQLTHPSGFTEKATRKEHDDEDEDDDNDNGSNKSDDGQSDETTRSEFETDSDDGTMLFSEKYSRSQYNHTIRHIAPAVVTLVIVYSPVNFFDYSYLISQIYKKKGLKSAKKMKKIDEDPIRSVRLTQSNRQEKRHPKMVAMKTRRISHADEPFINRNQTTMGNMEMSFMINNKPRENKKSIDKDSHRTRLRNRRPASKNVFRGL</sequence>
<keyword evidence="11" id="KW-1185">Reference proteome</keyword>
<dbReference type="InterPro" id="IPR012580">
    <property type="entry name" value="NUC153"/>
</dbReference>
<feature type="domain" description="Nucleolar protein 10-like N-terminal" evidence="9">
    <location>
        <begin position="16"/>
        <end position="344"/>
    </location>
</feature>
<dbReference type="EMBL" id="CAJVPY010001709">
    <property type="protein sequence ID" value="CAG8533303.1"/>
    <property type="molecule type" value="Genomic_DNA"/>
</dbReference>
<dbReference type="InterPro" id="IPR056550">
    <property type="entry name" value="NOL10_2nd"/>
</dbReference>
<dbReference type="Proteomes" id="UP000789405">
    <property type="component" value="Unassembled WGS sequence"/>
</dbReference>
<evidence type="ECO:0000256" key="5">
    <source>
        <dbReference type="ARBA" id="ARBA00023242"/>
    </source>
</evidence>
<feature type="region of interest" description="Disordered" evidence="6">
    <location>
        <begin position="483"/>
        <end position="533"/>
    </location>
</feature>
<feature type="compositionally biased region" description="Basic and acidic residues" evidence="6">
    <location>
        <begin position="651"/>
        <end position="665"/>
    </location>
</feature>
<feature type="region of interest" description="Disordered" evidence="6">
    <location>
        <begin position="649"/>
        <end position="682"/>
    </location>
</feature>
<dbReference type="Pfam" id="PF23097">
    <property type="entry name" value="NOL10_2nd"/>
    <property type="match status" value="1"/>
</dbReference>
<dbReference type="AlphaFoldDB" id="A0A9N9ALL4"/>
<dbReference type="InterPro" id="IPR040382">
    <property type="entry name" value="NOL10/Enp2"/>
</dbReference>
<dbReference type="InterPro" id="IPR036322">
    <property type="entry name" value="WD40_repeat_dom_sf"/>
</dbReference>
<accession>A0A9N9ALL4</accession>